<keyword evidence="2" id="KW-0328">Glycosyltransferase</keyword>
<organism evidence="7 8">
    <name type="scientific">Tegillarca granosa</name>
    <name type="common">Malaysian cockle</name>
    <name type="synonym">Anadara granosa</name>
    <dbReference type="NCBI Taxonomy" id="220873"/>
    <lineage>
        <taxon>Eukaryota</taxon>
        <taxon>Metazoa</taxon>
        <taxon>Spiralia</taxon>
        <taxon>Lophotrochozoa</taxon>
        <taxon>Mollusca</taxon>
        <taxon>Bivalvia</taxon>
        <taxon>Autobranchia</taxon>
        <taxon>Pteriomorphia</taxon>
        <taxon>Arcoida</taxon>
        <taxon>Arcoidea</taxon>
        <taxon>Arcidae</taxon>
        <taxon>Tegillarca</taxon>
    </lineage>
</organism>
<dbReference type="Proteomes" id="UP001217089">
    <property type="component" value="Unassembled WGS sequence"/>
</dbReference>
<keyword evidence="4" id="KW-1133">Transmembrane helix</keyword>
<reference evidence="7 8" key="1">
    <citation type="submission" date="2022-12" db="EMBL/GenBank/DDBJ databases">
        <title>Chromosome-level genome of Tegillarca granosa.</title>
        <authorList>
            <person name="Kim J."/>
        </authorList>
    </citation>
    <scope>NUCLEOTIDE SEQUENCE [LARGE SCALE GENOMIC DNA]</scope>
    <source>
        <strain evidence="7">Teg-2019</strain>
        <tissue evidence="7">Adductor muscle</tissue>
    </source>
</reference>
<dbReference type="InterPro" id="IPR006759">
    <property type="entry name" value="Glyco_transf_54"/>
</dbReference>
<dbReference type="PANTHER" id="PTHR12062:SF0">
    <property type="entry name" value="ALPHA-1,3-MANNOSYL-GLYCOPROTEIN 4-BETA-N-ACETYLGLUCOSAMINYLTRANSFERASE B"/>
    <property type="match status" value="1"/>
</dbReference>
<accession>A0ABQ9E065</accession>
<sequence>MVCELTEAEELKFKEIIQKDSQMTESSSSLNKNLTLYYMNRLLYFVDLLSIGIPTVSRLSNEKGYLYETLDSLIENTSDEDKEEITVVIFVADFNTSWNLLTAHNIYNTYKNFCESGFIHVIHAKSKIYPPFSKLERTFNDPMPRVVWRSKQNIDFALLMLYTKIYYMQLEDDVISAKSFLKDIKKFIVQQTKQKWVCLEFSKLGFIGKLFRTNLLDKVANILLTLFDVMPCDILLGSIRTLLGQKKPIHSKQSLFQHIGKVSSLKNKIMPSIDNTFKELGSRVLDVMRVPRGDNPDAKIETNLRAATNEYLPEYAYKNSSSFFWASDPGPGKYYRIIFDKPLDISQIIVSTGDRMKKNDILKFGSLKVGKTKQCDHLTEVAKFVEGHVDTLIQGVTFPPPSNNIQCISIDIKKSQRNWLVIDKISYFDVQYLYSYFKTFGVMQLSGSSISWTDSYGAPDIKKTVSPDKKTVLPDIKNRINGYQNNCITGYKRIRMIRPSKSSLATIRDIILFYFIISGQILFPLVS</sequence>
<evidence type="ECO:0000256" key="1">
    <source>
        <dbReference type="ARBA" id="ARBA00004922"/>
    </source>
</evidence>
<proteinExistence type="predicted"/>
<evidence type="ECO:0000256" key="2">
    <source>
        <dbReference type="ARBA" id="ARBA00022676"/>
    </source>
</evidence>
<dbReference type="InterPro" id="IPR056576">
    <property type="entry name" value="MGAT4_A/B/C_C"/>
</dbReference>
<gene>
    <name evidence="7" type="ORF">KUTeg_022908</name>
</gene>
<evidence type="ECO:0000313" key="7">
    <source>
        <dbReference type="EMBL" id="KAJ8298848.1"/>
    </source>
</evidence>
<dbReference type="InterPro" id="IPR057279">
    <property type="entry name" value="MGAT4"/>
</dbReference>
<dbReference type="PANTHER" id="PTHR12062">
    <property type="entry name" value="N-ACETYLGLUCOSAMINYLTRANSFERASE VI"/>
    <property type="match status" value="1"/>
</dbReference>
<feature type="transmembrane region" description="Helical" evidence="4">
    <location>
        <begin position="505"/>
        <end position="526"/>
    </location>
</feature>
<comment type="caution">
    <text evidence="7">The sequence shown here is derived from an EMBL/GenBank/DDBJ whole genome shotgun (WGS) entry which is preliminary data.</text>
</comment>
<dbReference type="EMBL" id="JARBDR010000921">
    <property type="protein sequence ID" value="KAJ8298848.1"/>
    <property type="molecule type" value="Genomic_DNA"/>
</dbReference>
<comment type="pathway">
    <text evidence="1">Protein modification; protein glycosylation.</text>
</comment>
<protein>
    <recommendedName>
        <fullName evidence="9">Alpha-1,3-mannosyl-glycoprotein 4-beta-N-acetylglucosaminyltransferase C</fullName>
    </recommendedName>
</protein>
<evidence type="ECO:0000256" key="4">
    <source>
        <dbReference type="SAM" id="Phobius"/>
    </source>
</evidence>
<name>A0ABQ9E065_TEGGR</name>
<keyword evidence="4" id="KW-0812">Transmembrane</keyword>
<evidence type="ECO:0008006" key="9">
    <source>
        <dbReference type="Google" id="ProtNLM"/>
    </source>
</evidence>
<dbReference type="Pfam" id="PF23524">
    <property type="entry name" value="MGAT4A_C"/>
    <property type="match status" value="1"/>
</dbReference>
<feature type="domain" description="MGAT4 A/B/C C-terminal" evidence="6">
    <location>
        <begin position="298"/>
        <end position="423"/>
    </location>
</feature>
<feature type="domain" description="MGAT4 conserved region" evidence="5">
    <location>
        <begin position="14"/>
        <end position="277"/>
    </location>
</feature>
<evidence type="ECO:0000256" key="3">
    <source>
        <dbReference type="ARBA" id="ARBA00022679"/>
    </source>
</evidence>
<dbReference type="Pfam" id="PF04666">
    <property type="entry name" value="MGAT4_cons"/>
    <property type="match status" value="1"/>
</dbReference>
<evidence type="ECO:0000259" key="5">
    <source>
        <dbReference type="Pfam" id="PF04666"/>
    </source>
</evidence>
<keyword evidence="3" id="KW-0808">Transferase</keyword>
<evidence type="ECO:0000259" key="6">
    <source>
        <dbReference type="Pfam" id="PF23524"/>
    </source>
</evidence>
<evidence type="ECO:0000313" key="8">
    <source>
        <dbReference type="Proteomes" id="UP001217089"/>
    </source>
</evidence>
<keyword evidence="8" id="KW-1185">Reference proteome</keyword>
<keyword evidence="4" id="KW-0472">Membrane</keyword>